<reference evidence="9 10" key="1">
    <citation type="submission" date="2006-09" db="EMBL/GenBank/DDBJ databases">
        <authorList>
            <person name="Emerson D."/>
            <person name="Ferriera S."/>
            <person name="Johnson J."/>
            <person name="Kravitz S."/>
            <person name="Halpern A."/>
            <person name="Remington K."/>
            <person name="Beeson K."/>
            <person name="Tran B."/>
            <person name="Rogers Y.-H."/>
            <person name="Friedman R."/>
            <person name="Venter J.C."/>
        </authorList>
    </citation>
    <scope>NUCLEOTIDE SEQUENCE [LARGE SCALE GENOMIC DNA]</scope>
    <source>
        <strain evidence="9 10">PV-1</strain>
    </source>
</reference>
<evidence type="ECO:0000256" key="5">
    <source>
        <dbReference type="ARBA" id="ARBA00022989"/>
    </source>
</evidence>
<accession>Q0EYY4</accession>
<evidence type="ECO:0000313" key="9">
    <source>
        <dbReference type="EMBL" id="EAU54423.1"/>
    </source>
</evidence>
<comment type="caution">
    <text evidence="9">The sequence shown here is derived from an EMBL/GenBank/DDBJ whole genome shotgun (WGS) entry which is preliminary data.</text>
</comment>
<dbReference type="Proteomes" id="UP000005297">
    <property type="component" value="Unassembled WGS sequence"/>
</dbReference>
<dbReference type="AlphaFoldDB" id="Q0EYY4"/>
<dbReference type="RefSeq" id="WP_009849203.1">
    <property type="nucleotide sequence ID" value="NZ_DS022294.1"/>
</dbReference>
<evidence type="ECO:0000256" key="1">
    <source>
        <dbReference type="ARBA" id="ARBA00004533"/>
    </source>
</evidence>
<feature type="domain" description="Mce/MlaD" evidence="8">
    <location>
        <begin position="292"/>
        <end position="391"/>
    </location>
</feature>
<dbReference type="PANTHER" id="PTHR30462:SF0">
    <property type="entry name" value="INTERMEMBRANE TRANSPORT PROTEIN YEBT"/>
    <property type="match status" value="1"/>
</dbReference>
<dbReference type="OrthoDB" id="9806984at2"/>
<dbReference type="Pfam" id="PF02470">
    <property type="entry name" value="MlaD"/>
    <property type="match status" value="3"/>
</dbReference>
<keyword evidence="5 7" id="KW-1133">Transmembrane helix</keyword>
<dbReference type="HOGENOM" id="CLU_018765_3_0_0"/>
<evidence type="ECO:0000256" key="2">
    <source>
        <dbReference type="ARBA" id="ARBA00022475"/>
    </source>
</evidence>
<sequence>MSEQQTDGGKGTLASPEIKSSPRISLVWLIPIITAVIGGWLIVKTLAEQEPEISITFKSAEGIEAGKTRVKYRDLDVGVVESVRLSDDFSQVELKAKISKGAETLLHKGTRFWVVKPRLGMSGISGLSTLVSGVYVALEPGDGPAASVFAGLDQPPRVMPGEKGTEITLVADRLGSLDVGSPVYYQGLQAGEVLGYELTKDKKNILVYLFIKSPFDGLVHSNSHFWNVGGLDVSLGANGVNIHVESMKSLLLGGVAFETADTLEQRDPVAKDQRFTLFHNHQDIASKVYTNGETFIAYFDNSVRGLAVGAPVEFKGITIGSVSELRLEFNQKDTSFRIPVLLEISFKRMRESGISAGTDSKKLLDQLIAKGLRAQLRMGSLLTGKLFVELDMHPGTPVHLRADKSISFLELPTIPGNFDRMRTSIQNTLAKLDRVDIDGISNELKQSLRALHHLLTTLDQHAEPVATNVDQTLRKARKTLELLNRQLKSGSPAVRMTEEVGEAARSIRALVDMLERNPESVITGKPKPGGK</sequence>
<gene>
    <name evidence="9" type="ORF">SPV1_08396</name>
</gene>
<dbReference type="STRING" id="314344.AL013_03190"/>
<dbReference type="eggNOG" id="COG3008">
    <property type="taxonomic scope" value="Bacteria"/>
</dbReference>
<protein>
    <submittedName>
        <fullName evidence="9">Paraquat-inducible protein B</fullName>
    </submittedName>
</protein>
<keyword evidence="6 7" id="KW-0472">Membrane</keyword>
<evidence type="ECO:0000256" key="6">
    <source>
        <dbReference type="ARBA" id="ARBA00023136"/>
    </source>
</evidence>
<evidence type="ECO:0000256" key="7">
    <source>
        <dbReference type="SAM" id="Phobius"/>
    </source>
</evidence>
<keyword evidence="10" id="KW-1185">Reference proteome</keyword>
<keyword evidence="2" id="KW-1003">Cell membrane</keyword>
<evidence type="ECO:0000313" key="10">
    <source>
        <dbReference type="Proteomes" id="UP000005297"/>
    </source>
</evidence>
<organism evidence="9 10">
    <name type="scientific">Mariprofundus ferrooxydans PV-1</name>
    <dbReference type="NCBI Taxonomy" id="314345"/>
    <lineage>
        <taxon>Bacteria</taxon>
        <taxon>Pseudomonadati</taxon>
        <taxon>Pseudomonadota</taxon>
        <taxon>Candidatius Mariprofundia</taxon>
        <taxon>Mariprofundales</taxon>
        <taxon>Mariprofundaceae</taxon>
        <taxon>Mariprofundus</taxon>
    </lineage>
</organism>
<evidence type="ECO:0000256" key="3">
    <source>
        <dbReference type="ARBA" id="ARBA00022519"/>
    </source>
</evidence>
<comment type="subcellular location">
    <subcellularLocation>
        <location evidence="1">Cell inner membrane</location>
    </subcellularLocation>
</comment>
<dbReference type="InParanoid" id="Q0EYY4"/>
<dbReference type="InterPro" id="IPR051800">
    <property type="entry name" value="PqiA-PqiB_transport"/>
</dbReference>
<feature type="domain" description="Mce/MlaD" evidence="8">
    <location>
        <begin position="164"/>
        <end position="224"/>
    </location>
</feature>
<proteinExistence type="predicted"/>
<evidence type="ECO:0000256" key="4">
    <source>
        <dbReference type="ARBA" id="ARBA00022692"/>
    </source>
</evidence>
<keyword evidence="3" id="KW-0997">Cell inner membrane</keyword>
<dbReference type="eggNOG" id="COG1463">
    <property type="taxonomic scope" value="Bacteria"/>
</dbReference>
<dbReference type="PANTHER" id="PTHR30462">
    <property type="entry name" value="INTERMEMBRANE TRANSPORT PROTEIN PQIB-RELATED"/>
    <property type="match status" value="1"/>
</dbReference>
<dbReference type="InterPro" id="IPR003399">
    <property type="entry name" value="Mce/MlaD"/>
</dbReference>
<feature type="domain" description="Mce/MlaD" evidence="8">
    <location>
        <begin position="51"/>
        <end position="141"/>
    </location>
</feature>
<dbReference type="GO" id="GO:0005886">
    <property type="term" value="C:plasma membrane"/>
    <property type="evidence" value="ECO:0007669"/>
    <property type="project" value="UniProtKB-SubCell"/>
</dbReference>
<dbReference type="FunCoup" id="Q0EYY4">
    <property type="interactions" value="38"/>
</dbReference>
<feature type="transmembrane region" description="Helical" evidence="7">
    <location>
        <begin position="26"/>
        <end position="43"/>
    </location>
</feature>
<evidence type="ECO:0000259" key="8">
    <source>
        <dbReference type="Pfam" id="PF02470"/>
    </source>
</evidence>
<name>Q0EYY4_9PROT</name>
<dbReference type="EMBL" id="AATS01000008">
    <property type="protein sequence ID" value="EAU54423.1"/>
    <property type="molecule type" value="Genomic_DNA"/>
</dbReference>
<keyword evidence="4 7" id="KW-0812">Transmembrane</keyword>